<dbReference type="EMBL" id="MH588547">
    <property type="protein sequence ID" value="AXQ69666.1"/>
    <property type="molecule type" value="Genomic_DNA"/>
</dbReference>
<protein>
    <submittedName>
        <fullName evidence="1">Uncharacterized protein</fullName>
    </submittedName>
</protein>
<dbReference type="Proteomes" id="UP000259683">
    <property type="component" value="Segment"/>
</dbReference>
<evidence type="ECO:0000313" key="2">
    <source>
        <dbReference type="Proteomes" id="UP000259683"/>
    </source>
</evidence>
<evidence type="ECO:0000313" key="1">
    <source>
        <dbReference type="EMBL" id="AXQ69666.1"/>
    </source>
</evidence>
<sequence length="107" mass="12073">MIFLHRLVPNRDNTIQRQRIAVRADAIDLIIDNGEGVPANIEVHGDRYRVEEDFEAVLHLKRAWTRINDHADRHAIPPADILGVSFDDSDPSAPVVIENSKTSINDI</sequence>
<proteinExistence type="predicted"/>
<accession>A0A385EDA0</accession>
<reference evidence="1" key="2">
    <citation type="submission" date="2021-07" db="EMBL/GenBank/DDBJ databases">
        <title>Giant CbK-like Caulobacter bacteriophages have genetically divergent genomes.</title>
        <authorList>
            <person name="Wilson K."/>
            <person name="Ely B."/>
        </authorList>
    </citation>
    <scope>NUCLEOTIDE SEQUENCE</scope>
</reference>
<name>A0A385EDA0_9CAUD</name>
<reference evidence="1" key="1">
    <citation type="submission" date="2018-07" db="EMBL/GenBank/DDBJ databases">
        <authorList>
            <person name="Wilson K.M."/>
            <person name="Ely B."/>
        </authorList>
    </citation>
    <scope>NUCLEOTIDE SEQUENCE</scope>
</reference>
<gene>
    <name evidence="1" type="ORF">CcrSC_gp084</name>
</gene>
<organism evidence="1 2">
    <name type="scientific">Caulobacter phage CcrSC</name>
    <dbReference type="NCBI Taxonomy" id="2283272"/>
    <lineage>
        <taxon>Viruses</taxon>
        <taxon>Duplodnaviria</taxon>
        <taxon>Heunggongvirae</taxon>
        <taxon>Uroviricota</taxon>
        <taxon>Caudoviricetes</taxon>
        <taxon>Jeanschmidtviridae</taxon>
        <taxon>Bertelyvirus</taxon>
        <taxon>Bertelyvirus SC</taxon>
    </lineage>
</organism>
<keyword evidence="2" id="KW-1185">Reference proteome</keyword>